<dbReference type="Proteomes" id="UP001274896">
    <property type="component" value="Unassembled WGS sequence"/>
</dbReference>
<keyword evidence="3" id="KW-1185">Reference proteome</keyword>
<dbReference type="AlphaFoldDB" id="A0AAE0PSJ0"/>
<feature type="domain" description="NVL2 nucleolin binding" evidence="1">
    <location>
        <begin position="2"/>
        <end position="69"/>
    </location>
</feature>
<name>A0AAE0PSJ0_9TELE</name>
<protein>
    <recommendedName>
        <fullName evidence="1">NVL2 nucleolin binding domain-containing protein</fullName>
    </recommendedName>
</protein>
<dbReference type="EMBL" id="JAUCMX010000029">
    <property type="protein sequence ID" value="KAK3507356.1"/>
    <property type="molecule type" value="Genomic_DNA"/>
</dbReference>
<dbReference type="Pfam" id="PF16725">
    <property type="entry name" value="Nucleolin_bd"/>
    <property type="match status" value="1"/>
</dbReference>
<evidence type="ECO:0000313" key="2">
    <source>
        <dbReference type="EMBL" id="KAK3507356.1"/>
    </source>
</evidence>
<feature type="non-terminal residue" evidence="2">
    <location>
        <position position="90"/>
    </location>
</feature>
<dbReference type="InterPro" id="IPR038100">
    <property type="entry name" value="NLV2_N_sf"/>
</dbReference>
<dbReference type="InterPro" id="IPR031996">
    <property type="entry name" value="NVL2_nucleolin-bd"/>
</dbReference>
<sequence length="90" mass="10770">MKNRNTGYIDQRLKQRVDQYLKSTNRQYVDVAEMAADLQQQYRMDYGRKNKTAFRIQVEKVHKVICDESGFSTLEDKHLAKRARRSKEDE</sequence>
<organism evidence="2 3">
    <name type="scientific">Hemibagrus guttatus</name>
    <dbReference type="NCBI Taxonomy" id="175788"/>
    <lineage>
        <taxon>Eukaryota</taxon>
        <taxon>Metazoa</taxon>
        <taxon>Chordata</taxon>
        <taxon>Craniata</taxon>
        <taxon>Vertebrata</taxon>
        <taxon>Euteleostomi</taxon>
        <taxon>Actinopterygii</taxon>
        <taxon>Neopterygii</taxon>
        <taxon>Teleostei</taxon>
        <taxon>Ostariophysi</taxon>
        <taxon>Siluriformes</taxon>
        <taxon>Bagridae</taxon>
        <taxon>Hemibagrus</taxon>
    </lineage>
</organism>
<comment type="caution">
    <text evidence="2">The sequence shown here is derived from an EMBL/GenBank/DDBJ whole genome shotgun (WGS) entry which is preliminary data.</text>
</comment>
<evidence type="ECO:0000259" key="1">
    <source>
        <dbReference type="Pfam" id="PF16725"/>
    </source>
</evidence>
<evidence type="ECO:0000313" key="3">
    <source>
        <dbReference type="Proteomes" id="UP001274896"/>
    </source>
</evidence>
<accession>A0AAE0PSJ0</accession>
<dbReference type="Gene3D" id="1.10.10.2010">
    <property type="match status" value="1"/>
</dbReference>
<gene>
    <name evidence="2" type="ORF">QTP70_014823</name>
</gene>
<proteinExistence type="predicted"/>
<reference evidence="2" key="1">
    <citation type="submission" date="2023-06" db="EMBL/GenBank/DDBJ databases">
        <title>Male Hemibagrus guttatus genome.</title>
        <authorList>
            <person name="Bian C."/>
        </authorList>
    </citation>
    <scope>NUCLEOTIDE SEQUENCE</scope>
    <source>
        <strain evidence="2">Male_cb2023</strain>
        <tissue evidence="2">Muscle</tissue>
    </source>
</reference>